<feature type="domain" description="Polyketide synthase-like phosphopantetheine-binding" evidence="1">
    <location>
        <begin position="588"/>
        <end position="663"/>
    </location>
</feature>
<dbReference type="EMBL" id="ML145106">
    <property type="protein sequence ID" value="TBU60235.1"/>
    <property type="molecule type" value="Genomic_DNA"/>
</dbReference>
<dbReference type="InterPro" id="IPR013120">
    <property type="entry name" value="FAR_NAD-bd"/>
</dbReference>
<name>A0A4V2K4Q3_9APHY</name>
<dbReference type="SUPFAM" id="SSF56801">
    <property type="entry name" value="Acetyl-CoA synthetase-like"/>
    <property type="match status" value="1"/>
</dbReference>
<dbReference type="PANTHER" id="PTHR43439:SF2">
    <property type="entry name" value="ENZYME, PUTATIVE (JCVI)-RELATED"/>
    <property type="match status" value="1"/>
</dbReference>
<dbReference type="InterPro" id="IPR051414">
    <property type="entry name" value="Adenylate-forming_Reductase"/>
</dbReference>
<dbReference type="PANTHER" id="PTHR43439">
    <property type="entry name" value="PHENYLACETATE-COENZYME A LIGASE"/>
    <property type="match status" value="1"/>
</dbReference>
<dbReference type="InterPro" id="IPR020806">
    <property type="entry name" value="PKS_PP-bd"/>
</dbReference>
<dbReference type="InterPro" id="IPR042099">
    <property type="entry name" value="ANL_N_sf"/>
</dbReference>
<dbReference type="AlphaFoldDB" id="A0A4V2K4Q3"/>
<dbReference type="Pfam" id="PF23562">
    <property type="entry name" value="AMP-binding_C_3"/>
    <property type="match status" value="1"/>
</dbReference>
<dbReference type="SUPFAM" id="SSF51735">
    <property type="entry name" value="NAD(P)-binding Rossmann-fold domains"/>
    <property type="match status" value="1"/>
</dbReference>
<dbReference type="InterPro" id="IPR036736">
    <property type="entry name" value="ACP-like_sf"/>
</dbReference>
<keyword evidence="3" id="KW-1185">Reference proteome</keyword>
<organism evidence="2 3">
    <name type="scientific">Dichomitus squalens</name>
    <dbReference type="NCBI Taxonomy" id="114155"/>
    <lineage>
        <taxon>Eukaryota</taxon>
        <taxon>Fungi</taxon>
        <taxon>Dikarya</taxon>
        <taxon>Basidiomycota</taxon>
        <taxon>Agaricomycotina</taxon>
        <taxon>Agaricomycetes</taxon>
        <taxon>Polyporales</taxon>
        <taxon>Polyporaceae</taxon>
        <taxon>Dichomitus</taxon>
    </lineage>
</organism>
<evidence type="ECO:0000313" key="2">
    <source>
        <dbReference type="EMBL" id="TBU60235.1"/>
    </source>
</evidence>
<evidence type="ECO:0000259" key="1">
    <source>
        <dbReference type="SMART" id="SM00823"/>
    </source>
</evidence>
<dbReference type="InterPro" id="IPR000873">
    <property type="entry name" value="AMP-dep_synth/lig_dom"/>
</dbReference>
<proteinExistence type="predicted"/>
<dbReference type="PROSITE" id="PS00455">
    <property type="entry name" value="AMP_BINDING"/>
    <property type="match status" value="1"/>
</dbReference>
<dbReference type="InterPro" id="IPR036291">
    <property type="entry name" value="NAD(P)-bd_dom_sf"/>
</dbReference>
<gene>
    <name evidence="2" type="ORF">BD310DRAFT_337613</name>
</gene>
<sequence length="1073" mass="118549">MPLTAHDLPPRISSEFRIPEDLIRRDDTALPQLYDWNAKENPNYPLFLYHDPATAQNEYITYSTANEAINRAARYITHSIGREPNAPTGSPVVGILANTDTITYFCTIIGAFRAGVCAFLISTRNAAIAVADMAKRTGLTHIIVSPDAIMNEIADGAIKLLASDGVNVQKHRMPVFEDLFPATPMADSLFEKAVELPKTYDVRAYNTIMHSSGSTGHPKPIRWTIKGILSWGQEPLKCNVDIKGTIMGAHGSPMFHGLGSFLYSAAPINGFIVAAFKPASPPTVPTPDAVWTGIAATGSDFSWSVPSFIEEWGRDPEKVLYMKRMRGVIFGGAALNDQVGNTLAAQGVSLYTVYGCTEVGLINTFARPNPGMDWAYWSVTASLKGSFRPMGDGTYEVVVLSPPDLPLPVTNTKVGDQDAYATSDLAVPHPTQPGLWKIVGRADEQIILSNGEKTNPVPLEKMINEDPFVKSSVMFGRGKFQNGVLIEPTEDFQIDPTDAKQLEAYRNKIWPTIERVNEFAPQHSRIFKEMILVTHPSKPFEHNAKGLPRRGVILKEYADEIEALYKEVENSAQSEFAPPAVWDPASTLAFVRTVVQSTLRRAIADDADIFRNGGDSLQSTWIRNTLLRAIRETHKDAAVRLPMNVVFQAPTIASLATLLHNIIHSAEEAVRAPQDLWKHVEKYSANLPARPANLVERPEGQKDVVIITGTTGGFGCDTLEHLLRDETVERVYAFNRKGAQALERQRKQFEARGLDVSLLDSPKFRMVEAVLHEPGFAVEAELLDEIRTSATHILHNAWKVDFNLSIASFEHDIQGARNLVDLAISSPYKKAPTVVFVSSVGVFSGCKISPPVPEIPLDDPASAFGTGYSESKWVTEHVLQNVTERTGVHTVVMRLGQVAGDRKGYWNEREWFPSLVKSALFQKCLPEHDGKVTWFPAYEAAKAFAEMRRSPESVLHLVHPHPVPWHALLAPLAEELGVPLVPYTQWLEKLEGSVEHGSAEEVEAMKANPALRLLPFYKAQAGTMTPDREAMGLVFISTEKAVRVSESLAKMPQLGAERARMWLAAWKRSGFIQ</sequence>
<dbReference type="InterPro" id="IPR009081">
    <property type="entry name" value="PP-bd_ACP"/>
</dbReference>
<dbReference type="Pfam" id="PF07993">
    <property type="entry name" value="NAD_binding_4"/>
    <property type="match status" value="1"/>
</dbReference>
<accession>A0A4V2K4Q3</accession>
<dbReference type="Gene3D" id="3.40.50.720">
    <property type="entry name" value="NAD(P)-binding Rossmann-like Domain"/>
    <property type="match status" value="1"/>
</dbReference>
<dbReference type="STRING" id="114155.A0A4V2K4Q3"/>
<dbReference type="Gene3D" id="3.40.50.12780">
    <property type="entry name" value="N-terminal domain of ligase-like"/>
    <property type="match status" value="1"/>
</dbReference>
<dbReference type="SMART" id="SM00823">
    <property type="entry name" value="PKS_PP"/>
    <property type="match status" value="1"/>
</dbReference>
<reference evidence="2 3" key="1">
    <citation type="submission" date="2019-01" db="EMBL/GenBank/DDBJ databases">
        <title>Draft genome sequences of three monokaryotic isolates of the white-rot basidiomycete fungus Dichomitus squalens.</title>
        <authorList>
            <consortium name="DOE Joint Genome Institute"/>
            <person name="Lopez S.C."/>
            <person name="Andreopoulos B."/>
            <person name="Pangilinan J."/>
            <person name="Lipzen A."/>
            <person name="Riley R."/>
            <person name="Ahrendt S."/>
            <person name="Ng V."/>
            <person name="Barry K."/>
            <person name="Daum C."/>
            <person name="Grigoriev I.V."/>
            <person name="Hilden K.S."/>
            <person name="Makela M.R."/>
            <person name="de Vries R.P."/>
        </authorList>
    </citation>
    <scope>NUCLEOTIDE SEQUENCE [LARGE SCALE GENOMIC DNA]</scope>
    <source>
        <strain evidence="2 3">CBS 464.89</strain>
    </source>
</reference>
<dbReference type="Gene3D" id="1.10.1200.10">
    <property type="entry name" value="ACP-like"/>
    <property type="match status" value="1"/>
</dbReference>
<protein>
    <submittedName>
        <fullName evidence="2">Acetyl-CoA synthetase-like protein</fullName>
    </submittedName>
</protein>
<dbReference type="GO" id="GO:0031177">
    <property type="term" value="F:phosphopantetheine binding"/>
    <property type="evidence" value="ECO:0007669"/>
    <property type="project" value="InterPro"/>
</dbReference>
<dbReference type="Proteomes" id="UP000292082">
    <property type="component" value="Unassembled WGS sequence"/>
</dbReference>
<dbReference type="Pfam" id="PF00550">
    <property type="entry name" value="PP-binding"/>
    <property type="match status" value="1"/>
</dbReference>
<evidence type="ECO:0000313" key="3">
    <source>
        <dbReference type="Proteomes" id="UP000292082"/>
    </source>
</evidence>
<dbReference type="Pfam" id="PF00501">
    <property type="entry name" value="AMP-binding"/>
    <property type="match status" value="1"/>
</dbReference>
<dbReference type="InterPro" id="IPR020845">
    <property type="entry name" value="AMP-binding_CS"/>
</dbReference>
<dbReference type="SUPFAM" id="SSF47336">
    <property type="entry name" value="ACP-like"/>
    <property type="match status" value="1"/>
</dbReference>